<feature type="compositionally biased region" description="Basic and acidic residues" evidence="1">
    <location>
        <begin position="161"/>
        <end position="174"/>
    </location>
</feature>
<feature type="region of interest" description="Disordered" evidence="1">
    <location>
        <begin position="160"/>
        <end position="207"/>
    </location>
</feature>
<evidence type="ECO:0000256" key="1">
    <source>
        <dbReference type="SAM" id="MobiDB-lite"/>
    </source>
</evidence>
<dbReference type="Proteomes" id="UP000603453">
    <property type="component" value="Unassembled WGS sequence"/>
</dbReference>
<feature type="compositionally biased region" description="Low complexity" evidence="1">
    <location>
        <begin position="176"/>
        <end position="200"/>
    </location>
</feature>
<gene>
    <name evidence="2" type="ORF">INT47_011641</name>
</gene>
<organism evidence="2 3">
    <name type="scientific">Mucor saturninus</name>
    <dbReference type="NCBI Taxonomy" id="64648"/>
    <lineage>
        <taxon>Eukaryota</taxon>
        <taxon>Fungi</taxon>
        <taxon>Fungi incertae sedis</taxon>
        <taxon>Mucoromycota</taxon>
        <taxon>Mucoromycotina</taxon>
        <taxon>Mucoromycetes</taxon>
        <taxon>Mucorales</taxon>
        <taxon>Mucorineae</taxon>
        <taxon>Mucoraceae</taxon>
        <taxon>Mucor</taxon>
    </lineage>
</organism>
<evidence type="ECO:0000313" key="2">
    <source>
        <dbReference type="EMBL" id="KAG2204158.1"/>
    </source>
</evidence>
<evidence type="ECO:0000313" key="3">
    <source>
        <dbReference type="Proteomes" id="UP000603453"/>
    </source>
</evidence>
<keyword evidence="3" id="KW-1185">Reference proteome</keyword>
<dbReference type="AlphaFoldDB" id="A0A8H7V5H7"/>
<proteinExistence type="predicted"/>
<accession>A0A8H7V5H7</accession>
<feature type="region of interest" description="Disordered" evidence="1">
    <location>
        <begin position="1"/>
        <end position="68"/>
    </location>
</feature>
<comment type="caution">
    <text evidence="2">The sequence shown here is derived from an EMBL/GenBank/DDBJ whole genome shotgun (WGS) entry which is preliminary data.</text>
</comment>
<dbReference type="EMBL" id="JAEPRD010000046">
    <property type="protein sequence ID" value="KAG2204158.1"/>
    <property type="molecule type" value="Genomic_DNA"/>
</dbReference>
<sequence length="308" mass="33794">MNNQNNASKPIDGQPESSQHGIVERGRRRRRGNGNGRCRGGRNRLGCGNQSGGQNEDGIEGSQPYRGGGWGQAETLLLIEKYEKYFGAMNSARRQFRTRIEDVPEDVPEDGVNLEPEVVGGPGQNTANTDTADDALPPVDTQPVTADDVRSENFFAVGEQDQPRTARRRLETHRVSTAAASPPAITTTTTTPSAPPASSARTSEPFQPTQVRVASMLPLPSASEQRIENSMLRVLDRVQQTQALERGNHFPSFLRYSRETNVALLGRSDQLAELFAESNRETARLVDAIIQDMANRNQQGQNNNNSDQ</sequence>
<name>A0A8H7V5H7_9FUNG</name>
<protein>
    <submittedName>
        <fullName evidence="2">Uncharacterized protein</fullName>
    </submittedName>
</protein>
<feature type="region of interest" description="Disordered" evidence="1">
    <location>
        <begin position="118"/>
        <end position="139"/>
    </location>
</feature>
<reference evidence="2" key="1">
    <citation type="submission" date="2020-12" db="EMBL/GenBank/DDBJ databases">
        <title>Metabolic potential, ecology and presence of endohyphal bacteria is reflected in genomic diversity of Mucoromycotina.</title>
        <authorList>
            <person name="Muszewska A."/>
            <person name="Okrasinska A."/>
            <person name="Steczkiewicz K."/>
            <person name="Drgas O."/>
            <person name="Orlowska M."/>
            <person name="Perlinska-Lenart U."/>
            <person name="Aleksandrzak-Piekarczyk T."/>
            <person name="Szatraj K."/>
            <person name="Zielenkiewicz U."/>
            <person name="Pilsyk S."/>
            <person name="Malc E."/>
            <person name="Mieczkowski P."/>
            <person name="Kruszewska J.S."/>
            <person name="Biernat P."/>
            <person name="Pawlowska J."/>
        </authorList>
    </citation>
    <scope>NUCLEOTIDE SEQUENCE</scope>
    <source>
        <strain evidence="2">WA0000017839</strain>
    </source>
</reference>